<dbReference type="AlphaFoldDB" id="A0A1F7SM05"/>
<evidence type="ECO:0000313" key="7">
    <source>
        <dbReference type="EMBL" id="OGL54237.1"/>
    </source>
</evidence>
<comment type="similarity">
    <text evidence="4">Belongs to the fabD family.</text>
</comment>
<keyword evidence="1 4" id="KW-0808">Transferase</keyword>
<evidence type="ECO:0000256" key="5">
    <source>
        <dbReference type="PIRSR" id="PIRSR000446-1"/>
    </source>
</evidence>
<dbReference type="InterPro" id="IPR014043">
    <property type="entry name" value="Acyl_transferase_dom"/>
</dbReference>
<name>A0A1F7SM05_9BACT</name>
<dbReference type="FunFam" id="3.30.70.250:FF:000001">
    <property type="entry name" value="Malonyl CoA-acyl carrier protein transacylase"/>
    <property type="match status" value="1"/>
</dbReference>
<dbReference type="InterPro" id="IPR016036">
    <property type="entry name" value="Malonyl_transacylase_ACP-bd"/>
</dbReference>
<dbReference type="PANTHER" id="PTHR42681">
    <property type="entry name" value="MALONYL-COA-ACYL CARRIER PROTEIN TRANSACYLASE, MITOCHONDRIAL"/>
    <property type="match status" value="1"/>
</dbReference>
<dbReference type="Gene3D" id="3.40.366.10">
    <property type="entry name" value="Malonyl-Coenzyme A Acyl Carrier Protein, domain 2"/>
    <property type="match status" value="1"/>
</dbReference>
<dbReference type="SUPFAM" id="SSF55048">
    <property type="entry name" value="Probable ACP-binding domain of malonyl-CoA ACP transacylase"/>
    <property type="match status" value="1"/>
</dbReference>
<evidence type="ECO:0000259" key="6">
    <source>
        <dbReference type="SMART" id="SM00827"/>
    </source>
</evidence>
<dbReference type="Gene3D" id="3.30.70.250">
    <property type="entry name" value="Malonyl-CoA ACP transacylase, ACP-binding"/>
    <property type="match status" value="1"/>
</dbReference>
<evidence type="ECO:0000256" key="2">
    <source>
        <dbReference type="ARBA" id="ARBA00023315"/>
    </source>
</evidence>
<reference evidence="7 8" key="1">
    <citation type="journal article" date="2016" name="Nat. Commun.">
        <title>Thousands of microbial genomes shed light on interconnected biogeochemical processes in an aquifer system.</title>
        <authorList>
            <person name="Anantharaman K."/>
            <person name="Brown C.T."/>
            <person name="Hug L.A."/>
            <person name="Sharon I."/>
            <person name="Castelle C.J."/>
            <person name="Probst A.J."/>
            <person name="Thomas B.C."/>
            <person name="Singh A."/>
            <person name="Wilkins M.J."/>
            <person name="Karaoz U."/>
            <person name="Brodie E.L."/>
            <person name="Williams K.H."/>
            <person name="Hubbard S.S."/>
            <person name="Banfield J.F."/>
        </authorList>
    </citation>
    <scope>NUCLEOTIDE SEQUENCE [LARGE SCALE GENOMIC DNA]</scope>
</reference>
<organism evidence="7 8">
    <name type="scientific">Candidatus Schekmanbacteria bacterium RIFCSPLOWO2_12_FULL_38_15</name>
    <dbReference type="NCBI Taxonomy" id="1817883"/>
    <lineage>
        <taxon>Bacteria</taxon>
        <taxon>Candidatus Schekmaniibacteriota</taxon>
    </lineage>
</organism>
<comment type="catalytic activity">
    <reaction evidence="3 4">
        <text>holo-[ACP] + malonyl-CoA = malonyl-[ACP] + CoA</text>
        <dbReference type="Rhea" id="RHEA:41792"/>
        <dbReference type="Rhea" id="RHEA-COMP:9623"/>
        <dbReference type="Rhea" id="RHEA-COMP:9685"/>
        <dbReference type="ChEBI" id="CHEBI:57287"/>
        <dbReference type="ChEBI" id="CHEBI:57384"/>
        <dbReference type="ChEBI" id="CHEBI:64479"/>
        <dbReference type="ChEBI" id="CHEBI:78449"/>
        <dbReference type="EC" id="2.3.1.39"/>
    </reaction>
</comment>
<dbReference type="EC" id="2.3.1.39" evidence="4"/>
<keyword evidence="2 4" id="KW-0012">Acyltransferase</keyword>
<dbReference type="InterPro" id="IPR001227">
    <property type="entry name" value="Ac_transferase_dom_sf"/>
</dbReference>
<dbReference type="GO" id="GO:0006633">
    <property type="term" value="P:fatty acid biosynthetic process"/>
    <property type="evidence" value="ECO:0007669"/>
    <property type="project" value="TreeGrafter"/>
</dbReference>
<evidence type="ECO:0000256" key="4">
    <source>
        <dbReference type="PIRNR" id="PIRNR000446"/>
    </source>
</evidence>
<dbReference type="SUPFAM" id="SSF52151">
    <property type="entry name" value="FabD/lysophospholipase-like"/>
    <property type="match status" value="1"/>
</dbReference>
<gene>
    <name evidence="7" type="ORF">A3G31_05170</name>
</gene>
<dbReference type="STRING" id="1817883.A3G31_05170"/>
<feature type="active site" evidence="5">
    <location>
        <position position="199"/>
    </location>
</feature>
<feature type="domain" description="Malonyl-CoA:ACP transacylase (MAT)" evidence="6">
    <location>
        <begin position="7"/>
        <end position="298"/>
    </location>
</feature>
<dbReference type="SMART" id="SM00827">
    <property type="entry name" value="PKS_AT"/>
    <property type="match status" value="1"/>
</dbReference>
<accession>A0A1F7SM05</accession>
<dbReference type="InterPro" id="IPR004410">
    <property type="entry name" value="Malonyl_CoA-ACP_transAc_FabD"/>
</dbReference>
<dbReference type="PANTHER" id="PTHR42681:SF1">
    <property type="entry name" value="MALONYL-COA-ACYL CARRIER PROTEIN TRANSACYLASE, MITOCHONDRIAL"/>
    <property type="match status" value="1"/>
</dbReference>
<proteinExistence type="inferred from homology"/>
<evidence type="ECO:0000256" key="3">
    <source>
        <dbReference type="ARBA" id="ARBA00048462"/>
    </source>
</evidence>
<dbReference type="Pfam" id="PF00698">
    <property type="entry name" value="Acyl_transf_1"/>
    <property type="match status" value="1"/>
</dbReference>
<dbReference type="Proteomes" id="UP000178082">
    <property type="component" value="Unassembled WGS sequence"/>
</dbReference>
<dbReference type="NCBIfam" id="TIGR00128">
    <property type="entry name" value="fabD"/>
    <property type="match status" value="1"/>
</dbReference>
<sequence length="310" mass="34230">MKKIAFLFPGQASQYVGMAKEFYDNYAVAKELFGMANDVLGFDITRLCFEGPEERLKLTEYTQPAILLCSIVTKKVLDLSGIKPDIGAGHSLGEYSALVAAGTLDLAAALRIVRARGKFMQEAVPEGKGAMAALLGIERKKVEEGLRKIENGIVEAANFNSPGQIVISGEKEAVEKAVEVFKKEGAKKAVFLPVSAPFHCRLMEPAEEKLSAYLDDTEFRDLEFPIITNVDARVINKGKDARDSLRRQVSRPVLWEDSVLRIKQEGINLFVEVGPGRVLSGLVRQIDREAVCLNVEDKKSLEKTLEVLHH</sequence>
<dbReference type="InterPro" id="IPR016035">
    <property type="entry name" value="Acyl_Trfase/lysoPLipase"/>
</dbReference>
<dbReference type="EMBL" id="MGDI01000016">
    <property type="protein sequence ID" value="OGL54237.1"/>
    <property type="molecule type" value="Genomic_DNA"/>
</dbReference>
<dbReference type="GO" id="GO:0005829">
    <property type="term" value="C:cytosol"/>
    <property type="evidence" value="ECO:0007669"/>
    <property type="project" value="TreeGrafter"/>
</dbReference>
<feature type="active site" evidence="5">
    <location>
        <position position="91"/>
    </location>
</feature>
<comment type="caution">
    <text evidence="7">The sequence shown here is derived from an EMBL/GenBank/DDBJ whole genome shotgun (WGS) entry which is preliminary data.</text>
</comment>
<protein>
    <recommendedName>
        <fullName evidence="4">Malonyl CoA-acyl carrier protein transacylase</fullName>
        <ecNumber evidence="4">2.3.1.39</ecNumber>
    </recommendedName>
</protein>
<evidence type="ECO:0000256" key="1">
    <source>
        <dbReference type="ARBA" id="ARBA00022679"/>
    </source>
</evidence>
<evidence type="ECO:0000313" key="8">
    <source>
        <dbReference type="Proteomes" id="UP000178082"/>
    </source>
</evidence>
<dbReference type="InterPro" id="IPR024925">
    <property type="entry name" value="Malonyl_CoA-ACP_transAc"/>
</dbReference>
<dbReference type="InterPro" id="IPR050858">
    <property type="entry name" value="Mal-CoA-ACP_Trans/PKS_FabD"/>
</dbReference>
<dbReference type="GO" id="GO:0004314">
    <property type="term" value="F:[acyl-carrier-protein] S-malonyltransferase activity"/>
    <property type="evidence" value="ECO:0007669"/>
    <property type="project" value="UniProtKB-EC"/>
</dbReference>
<dbReference type="PIRSF" id="PIRSF000446">
    <property type="entry name" value="Mct"/>
    <property type="match status" value="1"/>
</dbReference>